<protein>
    <submittedName>
        <fullName evidence="2">Uncharacterized protein</fullName>
    </submittedName>
</protein>
<evidence type="ECO:0000313" key="3">
    <source>
        <dbReference type="Proteomes" id="UP000251577"/>
    </source>
</evidence>
<dbReference type="Proteomes" id="UP000251577">
    <property type="component" value="Unassembled WGS sequence"/>
</dbReference>
<keyword evidence="3" id="KW-1185">Reference proteome</keyword>
<feature type="compositionally biased region" description="Basic residues" evidence="1">
    <location>
        <begin position="1"/>
        <end position="17"/>
    </location>
</feature>
<evidence type="ECO:0000256" key="1">
    <source>
        <dbReference type="SAM" id="MobiDB-lite"/>
    </source>
</evidence>
<gene>
    <name evidence="2" type="ORF">DLJ54_07375</name>
</gene>
<dbReference type="EMBL" id="QHCV01000072">
    <property type="protein sequence ID" value="RAV31618.1"/>
    <property type="molecule type" value="Genomic_DNA"/>
</dbReference>
<evidence type="ECO:0000313" key="2">
    <source>
        <dbReference type="EMBL" id="RAV31618.1"/>
    </source>
</evidence>
<name>A0A364V4S8_9CORY</name>
<reference evidence="2 3" key="1">
    <citation type="journal article" date="2018" name="Syst. Appl. Microbiol.">
        <title>Corynebacterium heidelbergense sp. nov., isolated from the preen glands of Egyptian geese (Alopochen aegyptiacus).</title>
        <authorList>
            <person name="Braun M.S."/>
            <person name="Wang E."/>
            <person name="Zimmermann S."/>
            <person name="Wink M."/>
        </authorList>
    </citation>
    <scope>NUCLEOTIDE SEQUENCE [LARGE SCALE GENOMIC DNA]</scope>
    <source>
        <strain evidence="2 3">647</strain>
    </source>
</reference>
<feature type="region of interest" description="Disordered" evidence="1">
    <location>
        <begin position="1"/>
        <end position="35"/>
    </location>
</feature>
<proteinExistence type="predicted"/>
<dbReference type="AlphaFoldDB" id="A0A364V4S8"/>
<organism evidence="2 3">
    <name type="scientific">Corynebacterium heidelbergense</name>
    <dbReference type="NCBI Taxonomy" id="2055947"/>
    <lineage>
        <taxon>Bacteria</taxon>
        <taxon>Bacillati</taxon>
        <taxon>Actinomycetota</taxon>
        <taxon>Actinomycetes</taxon>
        <taxon>Mycobacteriales</taxon>
        <taxon>Corynebacteriaceae</taxon>
        <taxon>Corynebacterium</taxon>
    </lineage>
</organism>
<sequence>MNRSGKIHSRRVRHSVRRGSAEVANFSSRTQARTRKPMPRNVMTVVVCSIWASTLSPGTPHRGLFTTGRAPAPKPPMAISTVPKVPSQIVARSCWGAPGGMVGGAEGLRSSWSCAERDPANPRWGSWLRRLVIVGHLIPWARHALVDRGNHLGHTRVV</sequence>
<comment type="caution">
    <text evidence="2">The sequence shown here is derived from an EMBL/GenBank/DDBJ whole genome shotgun (WGS) entry which is preliminary data.</text>
</comment>
<accession>A0A364V4S8</accession>